<dbReference type="InParanoid" id="A0A200QKJ3"/>
<proteinExistence type="predicted"/>
<feature type="transmembrane region" description="Helical" evidence="1">
    <location>
        <begin position="48"/>
        <end position="68"/>
    </location>
</feature>
<sequence length="138" mass="16365">MDFETVKKFILEKLKELLLVLENFGRYLEEKLNTLIPPDVRDSKIYPWLIYVGLPVTMGVLFLILFCWCCKRCCRCCCCSRSRGNYKMMKAPGRDYRMRRSDFESDPRSYFLDLRGKRPKNSSSGDDNMYLRYGLLDP</sequence>
<evidence type="ECO:0000256" key="1">
    <source>
        <dbReference type="SAM" id="Phobius"/>
    </source>
</evidence>
<dbReference type="AlphaFoldDB" id="A0A200QKJ3"/>
<protein>
    <submittedName>
        <fullName evidence="2">Uncharacterized protein</fullName>
    </submittedName>
</protein>
<dbReference type="Proteomes" id="UP000195402">
    <property type="component" value="Unassembled WGS sequence"/>
</dbReference>
<dbReference type="EMBL" id="MVGT01001736">
    <property type="protein sequence ID" value="OVA11010.1"/>
    <property type="molecule type" value="Genomic_DNA"/>
</dbReference>
<keyword evidence="1" id="KW-1133">Transmembrane helix</keyword>
<dbReference type="PANTHER" id="PTHR33333">
    <property type="entry name" value="ERYTHROCYTE MEMBRANE PROTEIN 1-LIKE"/>
    <property type="match status" value="1"/>
</dbReference>
<accession>A0A200QKJ3</accession>
<organism evidence="2 3">
    <name type="scientific">Macleaya cordata</name>
    <name type="common">Five-seeded plume-poppy</name>
    <name type="synonym">Bocconia cordata</name>
    <dbReference type="NCBI Taxonomy" id="56857"/>
    <lineage>
        <taxon>Eukaryota</taxon>
        <taxon>Viridiplantae</taxon>
        <taxon>Streptophyta</taxon>
        <taxon>Embryophyta</taxon>
        <taxon>Tracheophyta</taxon>
        <taxon>Spermatophyta</taxon>
        <taxon>Magnoliopsida</taxon>
        <taxon>Ranunculales</taxon>
        <taxon>Papaveraceae</taxon>
        <taxon>Papaveroideae</taxon>
        <taxon>Macleaya</taxon>
    </lineage>
</organism>
<evidence type="ECO:0000313" key="3">
    <source>
        <dbReference type="Proteomes" id="UP000195402"/>
    </source>
</evidence>
<dbReference type="OrthoDB" id="1650029at2759"/>
<gene>
    <name evidence="2" type="ORF">BVC80_1745g23</name>
</gene>
<evidence type="ECO:0000313" key="2">
    <source>
        <dbReference type="EMBL" id="OVA11010.1"/>
    </source>
</evidence>
<dbReference type="InterPro" id="IPR039926">
    <property type="entry name" value="Egg_app_1"/>
</dbReference>
<keyword evidence="1" id="KW-0812">Transmembrane</keyword>
<keyword evidence="1" id="KW-0472">Membrane</keyword>
<reference evidence="2 3" key="1">
    <citation type="journal article" date="2017" name="Mol. Plant">
        <title>The Genome of Medicinal Plant Macleaya cordata Provides New Insights into Benzylisoquinoline Alkaloids Metabolism.</title>
        <authorList>
            <person name="Liu X."/>
            <person name="Liu Y."/>
            <person name="Huang P."/>
            <person name="Ma Y."/>
            <person name="Qing Z."/>
            <person name="Tang Q."/>
            <person name="Cao H."/>
            <person name="Cheng P."/>
            <person name="Zheng Y."/>
            <person name="Yuan Z."/>
            <person name="Zhou Y."/>
            <person name="Liu J."/>
            <person name="Tang Z."/>
            <person name="Zhuo Y."/>
            <person name="Zhang Y."/>
            <person name="Yu L."/>
            <person name="Huang J."/>
            <person name="Yang P."/>
            <person name="Peng Q."/>
            <person name="Zhang J."/>
            <person name="Jiang W."/>
            <person name="Zhang Z."/>
            <person name="Lin K."/>
            <person name="Ro D.K."/>
            <person name="Chen X."/>
            <person name="Xiong X."/>
            <person name="Shang Y."/>
            <person name="Huang S."/>
            <person name="Zeng J."/>
        </authorList>
    </citation>
    <scope>NUCLEOTIDE SEQUENCE [LARGE SCALE GENOMIC DNA]</scope>
    <source>
        <strain evidence="3">cv. BLH2017</strain>
        <tissue evidence="2">Root</tissue>
    </source>
</reference>
<dbReference type="PANTHER" id="PTHR33333:SF46">
    <property type="entry name" value="LOW QUALITY PROTEIN: GLYCINE-RICH PROTEIN DOT1"/>
    <property type="match status" value="1"/>
</dbReference>
<comment type="caution">
    <text evidence="2">The sequence shown here is derived from an EMBL/GenBank/DDBJ whole genome shotgun (WGS) entry which is preliminary data.</text>
</comment>
<name>A0A200QKJ3_MACCD</name>
<dbReference type="OMA" id="NIRMPRN"/>
<keyword evidence="3" id="KW-1185">Reference proteome</keyword>